<proteinExistence type="predicted"/>
<evidence type="ECO:0000313" key="2">
    <source>
        <dbReference type="EMBL" id="TNN41488.1"/>
    </source>
</evidence>
<protein>
    <submittedName>
        <fullName evidence="2">Uncharacterized protein</fullName>
    </submittedName>
</protein>
<organism evidence="2 3">
    <name type="scientific">Liparis tanakae</name>
    <name type="common">Tanaka's snailfish</name>
    <dbReference type="NCBI Taxonomy" id="230148"/>
    <lineage>
        <taxon>Eukaryota</taxon>
        <taxon>Metazoa</taxon>
        <taxon>Chordata</taxon>
        <taxon>Craniata</taxon>
        <taxon>Vertebrata</taxon>
        <taxon>Euteleostomi</taxon>
        <taxon>Actinopterygii</taxon>
        <taxon>Neopterygii</taxon>
        <taxon>Teleostei</taxon>
        <taxon>Neoteleostei</taxon>
        <taxon>Acanthomorphata</taxon>
        <taxon>Eupercaria</taxon>
        <taxon>Perciformes</taxon>
        <taxon>Cottioidei</taxon>
        <taxon>Cottales</taxon>
        <taxon>Liparidae</taxon>
        <taxon>Liparis</taxon>
    </lineage>
</organism>
<accession>A0A4Z2FK12</accession>
<keyword evidence="3" id="KW-1185">Reference proteome</keyword>
<evidence type="ECO:0000256" key="1">
    <source>
        <dbReference type="SAM" id="MobiDB-lite"/>
    </source>
</evidence>
<reference evidence="2 3" key="1">
    <citation type="submission" date="2019-03" db="EMBL/GenBank/DDBJ databases">
        <title>First draft genome of Liparis tanakae, snailfish: a comprehensive survey of snailfish specific genes.</title>
        <authorList>
            <person name="Kim W."/>
            <person name="Song I."/>
            <person name="Jeong J.-H."/>
            <person name="Kim D."/>
            <person name="Kim S."/>
            <person name="Ryu S."/>
            <person name="Song J.Y."/>
            <person name="Lee S.K."/>
        </authorList>
    </citation>
    <scope>NUCLEOTIDE SEQUENCE [LARGE SCALE GENOMIC DNA]</scope>
    <source>
        <tissue evidence="2">Muscle</tissue>
    </source>
</reference>
<name>A0A4Z2FK12_9TELE</name>
<evidence type="ECO:0000313" key="3">
    <source>
        <dbReference type="Proteomes" id="UP000314294"/>
    </source>
</evidence>
<dbReference type="EMBL" id="SRLO01001104">
    <property type="protein sequence ID" value="TNN41488.1"/>
    <property type="molecule type" value="Genomic_DNA"/>
</dbReference>
<dbReference type="AlphaFoldDB" id="A0A4Z2FK12"/>
<comment type="caution">
    <text evidence="2">The sequence shown here is derived from an EMBL/GenBank/DDBJ whole genome shotgun (WGS) entry which is preliminary data.</text>
</comment>
<sequence length="149" mass="15733">MGISKTPGKHTPTGLVKAGGHIHDRTRSAASLPSFTFSPALGGGVRLLQRTQQVVQQVQEALQHATVTQGALADAGQEHEDPGRKREEKNTADVGEELAPPALAAAELHQQQAGVETDLRSPADAKVFEELLAGLGMEGTLEHRGHRVA</sequence>
<feature type="compositionally biased region" description="Basic and acidic residues" evidence="1">
    <location>
        <begin position="76"/>
        <end position="91"/>
    </location>
</feature>
<dbReference type="Proteomes" id="UP000314294">
    <property type="component" value="Unassembled WGS sequence"/>
</dbReference>
<gene>
    <name evidence="2" type="ORF">EYF80_048346</name>
</gene>
<feature type="region of interest" description="Disordered" evidence="1">
    <location>
        <begin position="68"/>
        <end position="99"/>
    </location>
</feature>